<reference evidence="2" key="1">
    <citation type="submission" date="2018-11" db="EMBL/GenBank/DDBJ databases">
        <authorList>
            <consortium name="Pathogen Informatics"/>
        </authorList>
    </citation>
    <scope>NUCLEOTIDE SEQUENCE</scope>
</reference>
<gene>
    <name evidence="2" type="ORF">PXEA_LOCUS9044</name>
</gene>
<organism evidence="2 3">
    <name type="scientific">Protopolystoma xenopodis</name>
    <dbReference type="NCBI Taxonomy" id="117903"/>
    <lineage>
        <taxon>Eukaryota</taxon>
        <taxon>Metazoa</taxon>
        <taxon>Spiralia</taxon>
        <taxon>Lophotrochozoa</taxon>
        <taxon>Platyhelminthes</taxon>
        <taxon>Monogenea</taxon>
        <taxon>Polyopisthocotylea</taxon>
        <taxon>Polystomatidea</taxon>
        <taxon>Polystomatidae</taxon>
        <taxon>Protopolystoma</taxon>
    </lineage>
</organism>
<evidence type="ECO:0000256" key="1">
    <source>
        <dbReference type="SAM" id="MobiDB-lite"/>
    </source>
</evidence>
<proteinExistence type="predicted"/>
<evidence type="ECO:0000313" key="2">
    <source>
        <dbReference type="EMBL" id="VEL15604.1"/>
    </source>
</evidence>
<protein>
    <submittedName>
        <fullName evidence="2">Uncharacterized protein</fullName>
    </submittedName>
</protein>
<keyword evidence="3" id="KW-1185">Reference proteome</keyword>
<accession>A0A3S5AA08</accession>
<name>A0A3S5AA08_9PLAT</name>
<evidence type="ECO:0000313" key="3">
    <source>
        <dbReference type="Proteomes" id="UP000784294"/>
    </source>
</evidence>
<dbReference type="EMBL" id="CAAALY010025178">
    <property type="protein sequence ID" value="VEL15604.1"/>
    <property type="molecule type" value="Genomic_DNA"/>
</dbReference>
<feature type="region of interest" description="Disordered" evidence="1">
    <location>
        <begin position="76"/>
        <end position="105"/>
    </location>
</feature>
<sequence length="185" mass="19982">MFDFAPAPLIITASKIRTRPVIVQEDQIATSLSVAQRPPGQRLGGINLTQISVCQFPQLSPVARIRASSLERVRPACTGSARVEPVQPGDYLSRSRSDSVRRQTSPLAAVPKPFSRLPNNPISTNNPFQLSRLFAVAFTALLAASSSRPAGAAEKQPKWLTPSAFGPTATRVYSTDSAKERIVDE</sequence>
<comment type="caution">
    <text evidence="2">The sequence shown here is derived from an EMBL/GenBank/DDBJ whole genome shotgun (WGS) entry which is preliminary data.</text>
</comment>
<dbReference type="AlphaFoldDB" id="A0A3S5AA08"/>
<dbReference type="Proteomes" id="UP000784294">
    <property type="component" value="Unassembled WGS sequence"/>
</dbReference>